<feature type="domain" description="ParB-like N-terminal" evidence="1">
    <location>
        <begin position="9"/>
        <end position="100"/>
    </location>
</feature>
<dbReference type="EMBL" id="LGSZ01000057">
    <property type="protein sequence ID" value="KPH77789.1"/>
    <property type="molecule type" value="Genomic_DNA"/>
</dbReference>
<dbReference type="AlphaFoldDB" id="A0A0N0M9C5"/>
<proteinExistence type="predicted"/>
<sequence>MSEDAKNVEMIPIDRITVLNPRVRNKRNFEEMVESIRRVGLKRPVTVNQAIGEDGLPAYGLVCGQGRLEACAKLGQTHIPAIVIDAPETDCLVMSLVENCARRQHRAIDLLEDVRGMAKRGYTDHQIAAKIGVSYEWVNMISSLLAKGEQRLLVAVENGTIPISVAVEISRADDGGLQDLLAQAYTEGKITGVKLFKLRRLLDQRRRMGPKMGETPYGRALPPRKPTSTEALIRVYRQEADRQRLLVKKADITQTRLLFIVEAMRSLSDDENFVNLLRAEGLADMPRELADRLSHVRTMQ</sequence>
<evidence type="ECO:0000313" key="3">
    <source>
        <dbReference type="Proteomes" id="UP000037822"/>
    </source>
</evidence>
<dbReference type="Gene3D" id="1.10.10.2830">
    <property type="match status" value="1"/>
</dbReference>
<comment type="caution">
    <text evidence="2">The sequence shown here is derived from an EMBL/GenBank/DDBJ whole genome shotgun (WGS) entry which is preliminary data.</text>
</comment>
<dbReference type="PANTHER" id="PTHR33375">
    <property type="entry name" value="CHROMOSOME-PARTITIONING PROTEIN PARB-RELATED"/>
    <property type="match status" value="1"/>
</dbReference>
<dbReference type="OrthoDB" id="248048at2"/>
<evidence type="ECO:0000313" key="2">
    <source>
        <dbReference type="EMBL" id="KPH77789.1"/>
    </source>
</evidence>
<dbReference type="Proteomes" id="UP000037822">
    <property type="component" value="Unassembled WGS sequence"/>
</dbReference>
<dbReference type="SUPFAM" id="SSF110849">
    <property type="entry name" value="ParB/Sulfiredoxin"/>
    <property type="match status" value="1"/>
</dbReference>
<accession>A0A0N0M9C5</accession>
<dbReference type="PATRIC" id="fig|1526658.3.peg.2994"/>
<dbReference type="PANTHER" id="PTHR33375:SF1">
    <property type="entry name" value="CHROMOSOME-PARTITIONING PROTEIN PARB-RELATED"/>
    <property type="match status" value="1"/>
</dbReference>
<dbReference type="Gene3D" id="3.90.1530.30">
    <property type="match status" value="1"/>
</dbReference>
<protein>
    <submittedName>
        <fullName evidence="2">Plasmid stablization protein ParB</fullName>
    </submittedName>
</protein>
<dbReference type="InterPro" id="IPR003115">
    <property type="entry name" value="ParB_N"/>
</dbReference>
<dbReference type="GO" id="GO:0007059">
    <property type="term" value="P:chromosome segregation"/>
    <property type="evidence" value="ECO:0007669"/>
    <property type="project" value="TreeGrafter"/>
</dbReference>
<keyword evidence="3" id="KW-1185">Reference proteome</keyword>
<dbReference type="CDD" id="cd16411">
    <property type="entry name" value="ParB_N_like"/>
    <property type="match status" value="1"/>
</dbReference>
<organism evidence="2 3">
    <name type="scientific">Bosea vaviloviae</name>
    <dbReference type="NCBI Taxonomy" id="1526658"/>
    <lineage>
        <taxon>Bacteria</taxon>
        <taxon>Pseudomonadati</taxon>
        <taxon>Pseudomonadota</taxon>
        <taxon>Alphaproteobacteria</taxon>
        <taxon>Hyphomicrobiales</taxon>
        <taxon>Boseaceae</taxon>
        <taxon>Bosea</taxon>
    </lineage>
</organism>
<dbReference type="Pfam" id="PF02195">
    <property type="entry name" value="ParB_N"/>
    <property type="match status" value="1"/>
</dbReference>
<dbReference type="SUPFAM" id="SSF109709">
    <property type="entry name" value="KorB DNA-binding domain-like"/>
    <property type="match status" value="1"/>
</dbReference>
<dbReference type="InterPro" id="IPR011111">
    <property type="entry name" value="Plasmid_RepB"/>
</dbReference>
<dbReference type="Pfam" id="PF07506">
    <property type="entry name" value="RepB"/>
    <property type="match status" value="1"/>
</dbReference>
<dbReference type="InterPro" id="IPR036086">
    <property type="entry name" value="ParB/Sulfiredoxin_sf"/>
</dbReference>
<gene>
    <name evidence="2" type="ORF">AE618_21620</name>
</gene>
<evidence type="ECO:0000259" key="1">
    <source>
        <dbReference type="SMART" id="SM00470"/>
    </source>
</evidence>
<name>A0A0N0M9C5_9HYPH</name>
<dbReference type="SMART" id="SM00470">
    <property type="entry name" value="ParB"/>
    <property type="match status" value="1"/>
</dbReference>
<dbReference type="InterPro" id="IPR050336">
    <property type="entry name" value="Chromosome_partition/occlusion"/>
</dbReference>
<reference evidence="2 3" key="1">
    <citation type="submission" date="2015-07" db="EMBL/GenBank/DDBJ databases">
        <title>Whole genome sequencing of Bosea vaviloviae isolated from cave pool.</title>
        <authorList>
            <person name="Tan N.E.H."/>
            <person name="Lee Y.P."/>
            <person name="Gan H.M."/>
            <person name="Barton H."/>
            <person name="Savka M.A."/>
        </authorList>
    </citation>
    <scope>NUCLEOTIDE SEQUENCE [LARGE SCALE GENOMIC DNA]</scope>
    <source>
        <strain evidence="2 3">SD260</strain>
    </source>
</reference>
<dbReference type="GO" id="GO:0005694">
    <property type="term" value="C:chromosome"/>
    <property type="evidence" value="ECO:0007669"/>
    <property type="project" value="TreeGrafter"/>
</dbReference>
<dbReference type="RefSeq" id="WP_054211139.1">
    <property type="nucleotide sequence ID" value="NZ_LGSZ01000057.1"/>
</dbReference>